<sequence>LQSTAKKRNTSFYNLFGLKSPGPISTASTSFNISSSYQQLKANVMAAKDDEDYLLGQHGREVERLQKQHRWIQSCLKGKIVFAPVELDKSGLRVLDVGCADGTLLRDLQKQVSPSAQLVGSDIMSPFLPTSPQGNIRYVQADICEPPASDLAGSFDFTHVRCFGRVRSRTLAPGGWLQIQEMNVDPNRPGAGPAWQDVNSILSGMFAKIGMGSQFTLLIGDSMKKAGLTNVSVETVDLPMGKSIEGEQQQKDSIEPFKITIPVVSQAAKGLGVELPESTYDRLPERFEDEAMKQGVVFRSLVIVGQKPV</sequence>
<feature type="non-terminal residue" evidence="1">
    <location>
        <position position="1"/>
    </location>
</feature>
<comment type="caution">
    <text evidence="1">The sequence shown here is derived from an EMBL/GenBank/DDBJ whole genome shotgun (WGS) entry which is preliminary data.</text>
</comment>
<dbReference type="Gene3D" id="3.40.50.150">
    <property type="entry name" value="Vaccinia Virus protein VP39"/>
    <property type="match status" value="1"/>
</dbReference>
<evidence type="ECO:0008006" key="3">
    <source>
        <dbReference type="Google" id="ProtNLM"/>
    </source>
</evidence>
<dbReference type="InterPro" id="IPR029063">
    <property type="entry name" value="SAM-dependent_MTases_sf"/>
</dbReference>
<name>A0A9P0ENQ2_9HYPO</name>
<proteinExistence type="predicted"/>
<feature type="non-terminal residue" evidence="1">
    <location>
        <position position="309"/>
    </location>
</feature>
<protein>
    <recommendedName>
        <fullName evidence="3">Methyltransferase domain-containing protein</fullName>
    </recommendedName>
</protein>
<reference evidence="1" key="1">
    <citation type="submission" date="2021-10" db="EMBL/GenBank/DDBJ databases">
        <authorList>
            <person name="Piombo E."/>
        </authorList>
    </citation>
    <scope>NUCLEOTIDE SEQUENCE</scope>
</reference>
<evidence type="ECO:0000313" key="1">
    <source>
        <dbReference type="EMBL" id="CAH0056377.1"/>
    </source>
</evidence>
<dbReference type="AlphaFoldDB" id="A0A9P0ENQ2"/>
<dbReference type="SUPFAM" id="SSF53335">
    <property type="entry name" value="S-adenosyl-L-methionine-dependent methyltransferases"/>
    <property type="match status" value="1"/>
</dbReference>
<accession>A0A9P0ENQ2</accession>
<organism evidence="1 2">
    <name type="scientific">Clonostachys solani</name>
    <dbReference type="NCBI Taxonomy" id="160281"/>
    <lineage>
        <taxon>Eukaryota</taxon>
        <taxon>Fungi</taxon>
        <taxon>Dikarya</taxon>
        <taxon>Ascomycota</taxon>
        <taxon>Pezizomycotina</taxon>
        <taxon>Sordariomycetes</taxon>
        <taxon>Hypocreomycetidae</taxon>
        <taxon>Hypocreales</taxon>
        <taxon>Bionectriaceae</taxon>
        <taxon>Clonostachys</taxon>
    </lineage>
</organism>
<dbReference type="EMBL" id="CABFOC020000063">
    <property type="protein sequence ID" value="CAH0056377.1"/>
    <property type="molecule type" value="Genomic_DNA"/>
</dbReference>
<dbReference type="Proteomes" id="UP000775872">
    <property type="component" value="Unassembled WGS sequence"/>
</dbReference>
<evidence type="ECO:0000313" key="2">
    <source>
        <dbReference type="Proteomes" id="UP000775872"/>
    </source>
</evidence>
<dbReference type="OrthoDB" id="184880at2759"/>
<keyword evidence="2" id="KW-1185">Reference proteome</keyword>
<dbReference type="CDD" id="cd02440">
    <property type="entry name" value="AdoMet_MTases"/>
    <property type="match status" value="1"/>
</dbReference>
<gene>
    <name evidence="1" type="ORF">CSOL1703_00006317</name>
</gene>